<dbReference type="PROSITE" id="PS50977">
    <property type="entry name" value="HTH_TETR_2"/>
    <property type="match status" value="1"/>
</dbReference>
<dbReference type="OrthoDB" id="9789566at2"/>
<sequence>MKKNMDCSLTLPSKSTEERIREAAKRVFLEKGFDGATSRDIAEAANINIALTNYYFRSKEKLFISIFEEMLQLFFNGMIEIMNQPISLREKIAELIRHDFQLMKENPSLSLFVMNEVHRNPERMVNCMGVMKQIHHSMFEEQLQKEVNLGTIREINAIHLLPMIFCNIQFLFIGKAMHMKMWQMTSEQFDEFAEKHKNLVIDMITEYLFEFEKA</sequence>
<dbReference type="PANTHER" id="PTHR30328:SF54">
    <property type="entry name" value="HTH-TYPE TRANSCRIPTIONAL REPRESSOR SCO4008"/>
    <property type="match status" value="1"/>
</dbReference>
<protein>
    <submittedName>
        <fullName evidence="4">TetR/AcrR family transcriptional regulator</fullName>
    </submittedName>
</protein>
<reference evidence="4 5" key="1">
    <citation type="submission" date="2018-06" db="EMBL/GenBank/DDBJ databases">
        <title>Spirosoma sp. HMF3257 Genome sequencing and assembly.</title>
        <authorList>
            <person name="Kang H."/>
            <person name="Cha I."/>
            <person name="Kim H."/>
            <person name="Kang J."/>
            <person name="Joh K."/>
        </authorList>
    </citation>
    <scope>NUCLEOTIDE SEQUENCE [LARGE SCALE GENOMIC DNA]</scope>
    <source>
        <strain evidence="4 5">HMF3257</strain>
    </source>
</reference>
<dbReference type="Pfam" id="PF00440">
    <property type="entry name" value="TetR_N"/>
    <property type="match status" value="1"/>
</dbReference>
<dbReference type="SUPFAM" id="SSF48498">
    <property type="entry name" value="Tetracyclin repressor-like, C-terminal domain"/>
    <property type="match status" value="1"/>
</dbReference>
<dbReference type="GO" id="GO:0003677">
    <property type="term" value="F:DNA binding"/>
    <property type="evidence" value="ECO:0007669"/>
    <property type="project" value="UniProtKB-UniRule"/>
</dbReference>
<evidence type="ECO:0000259" key="3">
    <source>
        <dbReference type="PROSITE" id="PS50977"/>
    </source>
</evidence>
<dbReference type="InterPro" id="IPR050109">
    <property type="entry name" value="HTH-type_TetR-like_transc_reg"/>
</dbReference>
<dbReference type="RefSeq" id="WP_111341775.1">
    <property type="nucleotide sequence ID" value="NZ_QLII01000001.1"/>
</dbReference>
<gene>
    <name evidence="4" type="ORF">HMF3257_09660</name>
</gene>
<comment type="caution">
    <text evidence="4">The sequence shown here is derived from an EMBL/GenBank/DDBJ whole genome shotgun (WGS) entry which is preliminary data.</text>
</comment>
<dbReference type="InterPro" id="IPR036271">
    <property type="entry name" value="Tet_transcr_reg_TetR-rel_C_sf"/>
</dbReference>
<dbReference type="InterPro" id="IPR009057">
    <property type="entry name" value="Homeodomain-like_sf"/>
</dbReference>
<proteinExistence type="predicted"/>
<evidence type="ECO:0000313" key="5">
    <source>
        <dbReference type="Proteomes" id="UP000249016"/>
    </source>
</evidence>
<dbReference type="EMBL" id="QLII01000001">
    <property type="protein sequence ID" value="RAI74472.1"/>
    <property type="molecule type" value="Genomic_DNA"/>
</dbReference>
<evidence type="ECO:0000313" key="4">
    <source>
        <dbReference type="EMBL" id="RAI74472.1"/>
    </source>
</evidence>
<evidence type="ECO:0000256" key="1">
    <source>
        <dbReference type="ARBA" id="ARBA00023125"/>
    </source>
</evidence>
<dbReference type="Gene3D" id="1.10.357.10">
    <property type="entry name" value="Tetracycline Repressor, domain 2"/>
    <property type="match status" value="1"/>
</dbReference>
<dbReference type="AlphaFoldDB" id="A0A327NGP5"/>
<feature type="DNA-binding region" description="H-T-H motif" evidence="2">
    <location>
        <begin position="37"/>
        <end position="56"/>
    </location>
</feature>
<keyword evidence="5" id="KW-1185">Reference proteome</keyword>
<organism evidence="4 5">
    <name type="scientific">Spirosoma telluris</name>
    <dbReference type="NCBI Taxonomy" id="2183553"/>
    <lineage>
        <taxon>Bacteria</taxon>
        <taxon>Pseudomonadati</taxon>
        <taxon>Bacteroidota</taxon>
        <taxon>Cytophagia</taxon>
        <taxon>Cytophagales</taxon>
        <taxon>Cytophagaceae</taxon>
        <taxon>Spirosoma</taxon>
    </lineage>
</organism>
<dbReference type="PRINTS" id="PR00455">
    <property type="entry name" value="HTHTETR"/>
</dbReference>
<dbReference type="SUPFAM" id="SSF46689">
    <property type="entry name" value="Homeodomain-like"/>
    <property type="match status" value="1"/>
</dbReference>
<dbReference type="PANTHER" id="PTHR30328">
    <property type="entry name" value="TRANSCRIPTIONAL REPRESSOR"/>
    <property type="match status" value="1"/>
</dbReference>
<evidence type="ECO:0000256" key="2">
    <source>
        <dbReference type="PROSITE-ProRule" id="PRU00335"/>
    </source>
</evidence>
<feature type="domain" description="HTH tetR-type" evidence="3">
    <location>
        <begin position="14"/>
        <end position="74"/>
    </location>
</feature>
<accession>A0A327NGP5</accession>
<keyword evidence="1 2" id="KW-0238">DNA-binding</keyword>
<dbReference type="Proteomes" id="UP000249016">
    <property type="component" value="Unassembled WGS sequence"/>
</dbReference>
<dbReference type="InterPro" id="IPR001647">
    <property type="entry name" value="HTH_TetR"/>
</dbReference>
<name>A0A327NGP5_9BACT</name>